<keyword evidence="4 5" id="KW-0720">Serine protease</keyword>
<keyword evidence="3 5" id="KW-0378">Hydrolase</keyword>
<feature type="active site" description="Charge relay system" evidence="5">
    <location>
        <position position="270"/>
    </location>
</feature>
<evidence type="ECO:0000256" key="4">
    <source>
        <dbReference type="ARBA" id="ARBA00022825"/>
    </source>
</evidence>
<dbReference type="RefSeq" id="WP_380624451.1">
    <property type="nucleotide sequence ID" value="NZ_JBHSDK010000033.1"/>
</dbReference>
<evidence type="ECO:0000259" key="8">
    <source>
        <dbReference type="Pfam" id="PF00082"/>
    </source>
</evidence>
<evidence type="ECO:0000313" key="9">
    <source>
        <dbReference type="EMBL" id="MFC4337447.1"/>
    </source>
</evidence>
<protein>
    <submittedName>
        <fullName evidence="9">S8 family serine peptidase</fullName>
    </submittedName>
</protein>
<evidence type="ECO:0000256" key="3">
    <source>
        <dbReference type="ARBA" id="ARBA00022801"/>
    </source>
</evidence>
<proteinExistence type="inferred from homology"/>
<keyword evidence="7" id="KW-0812">Transmembrane</keyword>
<feature type="transmembrane region" description="Helical" evidence="7">
    <location>
        <begin position="12"/>
        <end position="30"/>
    </location>
</feature>
<feature type="region of interest" description="Disordered" evidence="6">
    <location>
        <begin position="333"/>
        <end position="369"/>
    </location>
</feature>
<keyword evidence="7" id="KW-1133">Transmembrane helix</keyword>
<dbReference type="PROSITE" id="PS51892">
    <property type="entry name" value="SUBTILASE"/>
    <property type="match status" value="1"/>
</dbReference>
<feature type="active site" description="Charge relay system" evidence="5">
    <location>
        <position position="107"/>
    </location>
</feature>
<dbReference type="Proteomes" id="UP001595823">
    <property type="component" value="Unassembled WGS sequence"/>
</dbReference>
<keyword evidence="2 5" id="KW-0645">Protease</keyword>
<evidence type="ECO:0000256" key="1">
    <source>
        <dbReference type="ARBA" id="ARBA00011073"/>
    </source>
</evidence>
<dbReference type="InterPro" id="IPR036852">
    <property type="entry name" value="Peptidase_S8/S53_dom_sf"/>
</dbReference>
<dbReference type="Pfam" id="PF00082">
    <property type="entry name" value="Peptidase_S8"/>
    <property type="match status" value="1"/>
</dbReference>
<sequence length="410" mass="41876">MIANHTGLRIQPSYLLTMVVVSALLVFAFPKATMAQNEEFASGNSWVVDQIKAGSAWSQTKGNDVTVAVLDTGIMEHPFFEGKDVLPGHDVSGASEDGTAYSPVADHGTQVAGGVLAIAPDATIMPVLVWNSLSEDNEISANPQREADAIRYAVDNGADIINFSITGSPSEVVTEALQYAIDKGVVVVAGAGNDPGSEVGAPANVAGVVAVAGAGKDGRPWKDSTVGPEIAVAAPAADRTCLVGQPQEEVSWAPDSSKSDELYEDCEGTSLAAANVSGVAALVKAANPKLTGNDIVQRLISTASGDGTRDSELGYGIVDAEAAVNSDISGIEENPLGYPLGGPGESGSNAPEGSAEEGKQDEQASADAEDANSFATSFLPWAFGGVVLLAVAAVVIVVVVRKRTQSTGLL</sequence>
<dbReference type="Gene3D" id="3.40.50.200">
    <property type="entry name" value="Peptidase S8/S53 domain"/>
    <property type="match status" value="1"/>
</dbReference>
<dbReference type="InterPro" id="IPR000209">
    <property type="entry name" value="Peptidase_S8/S53_dom"/>
</dbReference>
<organism evidence="9 10">
    <name type="scientific">Salininema proteolyticum</name>
    <dbReference type="NCBI Taxonomy" id="1607685"/>
    <lineage>
        <taxon>Bacteria</taxon>
        <taxon>Bacillati</taxon>
        <taxon>Actinomycetota</taxon>
        <taxon>Actinomycetes</taxon>
        <taxon>Glycomycetales</taxon>
        <taxon>Glycomycetaceae</taxon>
        <taxon>Salininema</taxon>
    </lineage>
</organism>
<comment type="caution">
    <text evidence="9">The sequence shown here is derived from an EMBL/GenBank/DDBJ whole genome shotgun (WGS) entry which is preliminary data.</text>
</comment>
<evidence type="ECO:0000313" key="10">
    <source>
        <dbReference type="Proteomes" id="UP001595823"/>
    </source>
</evidence>
<keyword evidence="7" id="KW-0472">Membrane</keyword>
<reference evidence="10" key="1">
    <citation type="journal article" date="2019" name="Int. J. Syst. Evol. Microbiol.">
        <title>The Global Catalogue of Microorganisms (GCM) 10K type strain sequencing project: providing services to taxonomists for standard genome sequencing and annotation.</title>
        <authorList>
            <consortium name="The Broad Institute Genomics Platform"/>
            <consortium name="The Broad Institute Genome Sequencing Center for Infectious Disease"/>
            <person name="Wu L."/>
            <person name="Ma J."/>
        </authorList>
    </citation>
    <scope>NUCLEOTIDE SEQUENCE [LARGE SCALE GENOMIC DNA]</scope>
    <source>
        <strain evidence="10">IBRC-M 10908</strain>
    </source>
</reference>
<evidence type="ECO:0000256" key="7">
    <source>
        <dbReference type="SAM" id="Phobius"/>
    </source>
</evidence>
<dbReference type="InterPro" id="IPR050131">
    <property type="entry name" value="Peptidase_S8_subtilisin-like"/>
</dbReference>
<keyword evidence="10" id="KW-1185">Reference proteome</keyword>
<dbReference type="InterPro" id="IPR023827">
    <property type="entry name" value="Peptidase_S8_Asp-AS"/>
</dbReference>
<comment type="similarity">
    <text evidence="1 5">Belongs to the peptidase S8 family.</text>
</comment>
<evidence type="ECO:0000256" key="5">
    <source>
        <dbReference type="PROSITE-ProRule" id="PRU01240"/>
    </source>
</evidence>
<dbReference type="SUPFAM" id="SSF52743">
    <property type="entry name" value="Subtilisin-like"/>
    <property type="match status" value="1"/>
</dbReference>
<dbReference type="EMBL" id="JBHSDK010000033">
    <property type="protein sequence ID" value="MFC4337447.1"/>
    <property type="molecule type" value="Genomic_DNA"/>
</dbReference>
<gene>
    <name evidence="9" type="ORF">ACFPET_19810</name>
</gene>
<name>A0ABV8U3R4_9ACTN</name>
<evidence type="ECO:0000256" key="2">
    <source>
        <dbReference type="ARBA" id="ARBA00022670"/>
    </source>
</evidence>
<dbReference type="PROSITE" id="PS00136">
    <property type="entry name" value="SUBTILASE_ASP"/>
    <property type="match status" value="1"/>
</dbReference>
<dbReference type="PRINTS" id="PR00723">
    <property type="entry name" value="SUBTILISIN"/>
</dbReference>
<feature type="active site" description="Charge relay system" evidence="5">
    <location>
        <position position="71"/>
    </location>
</feature>
<dbReference type="PANTHER" id="PTHR43806">
    <property type="entry name" value="PEPTIDASE S8"/>
    <property type="match status" value="1"/>
</dbReference>
<dbReference type="InterPro" id="IPR015500">
    <property type="entry name" value="Peptidase_S8_subtilisin-rel"/>
</dbReference>
<dbReference type="PANTHER" id="PTHR43806:SF11">
    <property type="entry name" value="CEREVISIN-RELATED"/>
    <property type="match status" value="1"/>
</dbReference>
<feature type="domain" description="Peptidase S8/S53" evidence="8">
    <location>
        <begin position="62"/>
        <end position="316"/>
    </location>
</feature>
<evidence type="ECO:0000256" key="6">
    <source>
        <dbReference type="SAM" id="MobiDB-lite"/>
    </source>
</evidence>
<feature type="transmembrane region" description="Helical" evidence="7">
    <location>
        <begin position="378"/>
        <end position="400"/>
    </location>
</feature>
<accession>A0ABV8U3R4</accession>